<proteinExistence type="predicted"/>
<keyword evidence="11" id="KW-1208">Phospholipid metabolism</keyword>
<accession>A0A7J5B1F4</accession>
<dbReference type="RefSeq" id="WP_104254272.1">
    <property type="nucleotide sequence ID" value="NZ_WBJX01000003.1"/>
</dbReference>
<reference evidence="15 16" key="1">
    <citation type="submission" date="2019-09" db="EMBL/GenBank/DDBJ databases">
        <title>Phylogeny of genus Pseudoclavibacter and closely related genus.</title>
        <authorList>
            <person name="Li Y."/>
        </authorList>
    </citation>
    <scope>NUCLEOTIDE SEQUENCE [LARGE SCALE GENOMIC DNA]</scope>
    <source>
        <strain evidence="15 16">THG-MD12</strain>
    </source>
</reference>
<feature type="domain" description="PLD phosphodiesterase" evidence="14">
    <location>
        <begin position="224"/>
        <end position="251"/>
    </location>
</feature>
<keyword evidence="16" id="KW-1185">Reference proteome</keyword>
<evidence type="ECO:0000256" key="3">
    <source>
        <dbReference type="ARBA" id="ARBA00022516"/>
    </source>
</evidence>
<name>A0A7J5B1F4_9MICO</name>
<dbReference type="GO" id="GO:0005886">
    <property type="term" value="C:plasma membrane"/>
    <property type="evidence" value="ECO:0007669"/>
    <property type="project" value="UniProtKB-SubCell"/>
</dbReference>
<dbReference type="EC" id="2.7.8.-" evidence="12"/>
<evidence type="ECO:0000256" key="1">
    <source>
        <dbReference type="ARBA" id="ARBA00004651"/>
    </source>
</evidence>
<keyword evidence="6" id="KW-0677">Repeat</keyword>
<dbReference type="Pfam" id="PF13396">
    <property type="entry name" value="PLDc_N"/>
    <property type="match status" value="1"/>
</dbReference>
<dbReference type="Pfam" id="PF13091">
    <property type="entry name" value="PLDc_2"/>
    <property type="match status" value="2"/>
</dbReference>
<dbReference type="AlphaFoldDB" id="A0A7J5B1F4"/>
<dbReference type="SMART" id="SM00155">
    <property type="entry name" value="PLDc"/>
    <property type="match status" value="2"/>
</dbReference>
<evidence type="ECO:0000256" key="12">
    <source>
        <dbReference type="NCBIfam" id="TIGR04265"/>
    </source>
</evidence>
<dbReference type="Proteomes" id="UP000490386">
    <property type="component" value="Unassembled WGS sequence"/>
</dbReference>
<dbReference type="Gene3D" id="3.30.870.10">
    <property type="entry name" value="Endonuclease Chain A"/>
    <property type="match status" value="2"/>
</dbReference>
<comment type="caution">
    <text evidence="15">The sequence shown here is derived from an EMBL/GenBank/DDBJ whole genome shotgun (WGS) entry which is preliminary data.</text>
</comment>
<dbReference type="InterPro" id="IPR027379">
    <property type="entry name" value="CLS_N"/>
</dbReference>
<organism evidence="15 16">
    <name type="scientific">Pseudoclavibacter terrae</name>
    <dbReference type="NCBI Taxonomy" id="1530195"/>
    <lineage>
        <taxon>Bacteria</taxon>
        <taxon>Bacillati</taxon>
        <taxon>Actinomycetota</taxon>
        <taxon>Actinomycetes</taxon>
        <taxon>Micrococcales</taxon>
        <taxon>Microbacteriaceae</taxon>
        <taxon>Pseudoclavibacter</taxon>
    </lineage>
</organism>
<dbReference type="InterPro" id="IPR025202">
    <property type="entry name" value="PLD-like_dom"/>
</dbReference>
<evidence type="ECO:0000256" key="9">
    <source>
        <dbReference type="ARBA" id="ARBA00023136"/>
    </source>
</evidence>
<evidence type="ECO:0000256" key="10">
    <source>
        <dbReference type="ARBA" id="ARBA00023209"/>
    </source>
</evidence>
<keyword evidence="5 13" id="KW-0812">Transmembrane</keyword>
<protein>
    <recommendedName>
        <fullName evidence="12">Cardiolipin synthase</fullName>
        <ecNumber evidence="12">2.7.8.-</ecNumber>
    </recommendedName>
</protein>
<dbReference type="NCBIfam" id="TIGR04265">
    <property type="entry name" value="bac_cardiolipin"/>
    <property type="match status" value="1"/>
</dbReference>
<evidence type="ECO:0000256" key="13">
    <source>
        <dbReference type="SAM" id="Phobius"/>
    </source>
</evidence>
<evidence type="ECO:0000256" key="2">
    <source>
        <dbReference type="ARBA" id="ARBA00022475"/>
    </source>
</evidence>
<evidence type="ECO:0000256" key="11">
    <source>
        <dbReference type="ARBA" id="ARBA00023264"/>
    </source>
</evidence>
<dbReference type="InterPro" id="IPR022924">
    <property type="entry name" value="Cardiolipin_synthase"/>
</dbReference>
<gene>
    <name evidence="15" type="primary">cls</name>
    <name evidence="15" type="ORF">F8O03_10120</name>
</gene>
<dbReference type="GO" id="GO:0008808">
    <property type="term" value="F:cardiolipin synthase activity"/>
    <property type="evidence" value="ECO:0007669"/>
    <property type="project" value="UniProtKB-UniRule"/>
</dbReference>
<evidence type="ECO:0000256" key="4">
    <source>
        <dbReference type="ARBA" id="ARBA00022679"/>
    </source>
</evidence>
<comment type="subcellular location">
    <subcellularLocation>
        <location evidence="1">Cell membrane</location>
        <topology evidence="1">Multi-pass membrane protein</topology>
    </subcellularLocation>
</comment>
<dbReference type="PANTHER" id="PTHR21248">
    <property type="entry name" value="CARDIOLIPIN SYNTHASE"/>
    <property type="match status" value="1"/>
</dbReference>
<feature type="transmembrane region" description="Helical" evidence="13">
    <location>
        <begin position="40"/>
        <end position="63"/>
    </location>
</feature>
<dbReference type="SUPFAM" id="SSF56024">
    <property type="entry name" value="Phospholipase D/nuclease"/>
    <property type="match status" value="2"/>
</dbReference>
<keyword evidence="7 13" id="KW-1133">Transmembrane helix</keyword>
<dbReference type="OrthoDB" id="9762009at2"/>
<evidence type="ECO:0000259" key="14">
    <source>
        <dbReference type="PROSITE" id="PS50035"/>
    </source>
</evidence>
<evidence type="ECO:0000256" key="6">
    <source>
        <dbReference type="ARBA" id="ARBA00022737"/>
    </source>
</evidence>
<dbReference type="GO" id="GO:0032049">
    <property type="term" value="P:cardiolipin biosynthetic process"/>
    <property type="evidence" value="ECO:0007669"/>
    <property type="project" value="UniProtKB-UniRule"/>
</dbReference>
<evidence type="ECO:0000256" key="7">
    <source>
        <dbReference type="ARBA" id="ARBA00022989"/>
    </source>
</evidence>
<evidence type="ECO:0000313" key="16">
    <source>
        <dbReference type="Proteomes" id="UP000490386"/>
    </source>
</evidence>
<keyword evidence="10" id="KW-0594">Phospholipid biosynthesis</keyword>
<feature type="transmembrane region" description="Helical" evidence="13">
    <location>
        <begin position="7"/>
        <end position="28"/>
    </location>
</feature>
<evidence type="ECO:0000313" key="15">
    <source>
        <dbReference type="EMBL" id="KAB1637569.1"/>
    </source>
</evidence>
<keyword evidence="9 13" id="KW-0472">Membrane</keyword>
<dbReference type="InterPro" id="IPR001736">
    <property type="entry name" value="PLipase_D/transphosphatidylase"/>
</dbReference>
<dbReference type="PROSITE" id="PS50035">
    <property type="entry name" value="PLD"/>
    <property type="match status" value="2"/>
</dbReference>
<keyword evidence="3" id="KW-0444">Lipid biosynthesis</keyword>
<keyword evidence="8" id="KW-0443">Lipid metabolism</keyword>
<dbReference type="EMBL" id="WBJX01000003">
    <property type="protein sequence ID" value="KAB1637569.1"/>
    <property type="molecule type" value="Genomic_DNA"/>
</dbReference>
<keyword evidence="2" id="KW-1003">Cell membrane</keyword>
<evidence type="ECO:0000256" key="5">
    <source>
        <dbReference type="ARBA" id="ARBA00022692"/>
    </source>
</evidence>
<evidence type="ECO:0000256" key="8">
    <source>
        <dbReference type="ARBA" id="ARBA00023098"/>
    </source>
</evidence>
<feature type="domain" description="PLD phosphodiesterase" evidence="14">
    <location>
        <begin position="405"/>
        <end position="432"/>
    </location>
</feature>
<dbReference type="PANTHER" id="PTHR21248:SF22">
    <property type="entry name" value="PHOSPHOLIPASE D"/>
    <property type="match status" value="1"/>
</dbReference>
<keyword evidence="4" id="KW-0808">Transferase</keyword>
<sequence length="492" mass="55882">MAEIPHITISAGFIFAIIDLIIRVIAIIVVPRNRKPSVGIAWLMAIFLIPYVGVVAFLLLGSFRLPAKRMERQQEVTTFINMAVSSVEVEPTEHTDPPWFDSVVALNRTYTAMPLISDNEVVLQGGYEETIQAMAAEIDTAEKWVHIEFYILACDHTTLPIFDALDRAAARGVSVRILLDHIASIRVPGYRKHTLSRLKALERAGAEWHYMLPVRPWRGEYQRPDLRNHRKLLIVDGNSAYLGSQNVVDSTYNKRGNIRRGLHWHDLMVRLEGPAVHAVSAVFITDWYSESGTIIPEDLTDVETMPQEARMDCQIVPSGPGYPSENNLRLFLNLLYVAQKSIIITSPYFVPDESMLYAITTATARGVVVELFVSEIGDQAMVYHAQRSYYEALLLAGVRIWMYKSPTILHAKHFTIDDEVAVIGSSNMDMRSFSLNFEVSLMVRSADFVEDLREVQQDYREHSRELTMFEWRKQPMRSTVLDNLARLTAGLQ</sequence>